<dbReference type="InterPro" id="IPR018490">
    <property type="entry name" value="cNMP-bd_dom_sf"/>
</dbReference>
<dbReference type="Gene3D" id="2.60.120.10">
    <property type="entry name" value="Jelly Rolls"/>
    <property type="match status" value="1"/>
</dbReference>
<dbReference type="Pfam" id="PF13545">
    <property type="entry name" value="HTH_Crp_2"/>
    <property type="match status" value="1"/>
</dbReference>
<keyword evidence="2" id="KW-0238">DNA-binding</keyword>
<proteinExistence type="predicted"/>
<dbReference type="InterPro" id="IPR012318">
    <property type="entry name" value="HTH_CRP"/>
</dbReference>
<dbReference type="InterPro" id="IPR036388">
    <property type="entry name" value="WH-like_DNA-bd_sf"/>
</dbReference>
<evidence type="ECO:0000256" key="3">
    <source>
        <dbReference type="ARBA" id="ARBA00023163"/>
    </source>
</evidence>
<dbReference type="InterPro" id="IPR050397">
    <property type="entry name" value="Env_Response_Regulators"/>
</dbReference>
<dbReference type="PROSITE" id="PS51063">
    <property type="entry name" value="HTH_CRP_2"/>
    <property type="match status" value="1"/>
</dbReference>
<dbReference type="InterPro" id="IPR014710">
    <property type="entry name" value="RmlC-like_jellyroll"/>
</dbReference>
<evidence type="ECO:0000313" key="4">
    <source>
        <dbReference type="EMBL" id="BDI34488.1"/>
    </source>
</evidence>
<accession>A0A402CR12</accession>
<keyword evidence="5" id="KW-1185">Reference proteome</keyword>
<dbReference type="Gene3D" id="1.10.10.10">
    <property type="entry name" value="Winged helix-like DNA-binding domain superfamily/Winged helix DNA-binding domain"/>
    <property type="match status" value="1"/>
</dbReference>
<evidence type="ECO:0000313" key="5">
    <source>
        <dbReference type="Proteomes" id="UP000287394"/>
    </source>
</evidence>
<dbReference type="AlphaFoldDB" id="A0A402CR12"/>
<dbReference type="EMBL" id="AP025739">
    <property type="protein sequence ID" value="BDI34488.1"/>
    <property type="molecule type" value="Genomic_DNA"/>
</dbReference>
<keyword evidence="1" id="KW-0805">Transcription regulation</keyword>
<dbReference type="KEGG" id="ccot:CCAX7_65390"/>
<dbReference type="SUPFAM" id="SSF46785">
    <property type="entry name" value="Winged helix' DNA-binding domain"/>
    <property type="match status" value="1"/>
</dbReference>
<dbReference type="GO" id="GO:0003700">
    <property type="term" value="F:DNA-binding transcription factor activity"/>
    <property type="evidence" value="ECO:0007669"/>
    <property type="project" value="TreeGrafter"/>
</dbReference>
<evidence type="ECO:0000256" key="2">
    <source>
        <dbReference type="ARBA" id="ARBA00023125"/>
    </source>
</evidence>
<dbReference type="GO" id="GO:0005829">
    <property type="term" value="C:cytosol"/>
    <property type="evidence" value="ECO:0007669"/>
    <property type="project" value="TreeGrafter"/>
</dbReference>
<dbReference type="SUPFAM" id="SSF51206">
    <property type="entry name" value="cAMP-binding domain-like"/>
    <property type="match status" value="1"/>
</dbReference>
<dbReference type="PANTHER" id="PTHR24567:SF74">
    <property type="entry name" value="HTH-TYPE TRANSCRIPTIONAL REGULATOR ARCR"/>
    <property type="match status" value="1"/>
</dbReference>
<dbReference type="GO" id="GO:0003677">
    <property type="term" value="F:DNA binding"/>
    <property type="evidence" value="ECO:0007669"/>
    <property type="project" value="UniProtKB-KW"/>
</dbReference>
<dbReference type="PROSITE" id="PS50042">
    <property type="entry name" value="CNMP_BINDING_3"/>
    <property type="match status" value="1"/>
</dbReference>
<dbReference type="Proteomes" id="UP000287394">
    <property type="component" value="Chromosome"/>
</dbReference>
<sequence>MSPLIPYFMQVPVLAALPEETQKRLERIAEQRQYRRRQVIHFADQAGDFLFLLCSGRVKVSRVSEQGREVTLGLIEGSQLFGETGLLAENQPYELMAETLEDSMVCVFRRNDIIAALNETPAAAMEMMKLIAERRSQAETTVADLVFLEVPKRLSKLLLRLNEEYGSKTSRGGTLIKAKFTHQELANMIGSTRETTTLILNDFKRQGYIDFSGRKIVVRNTAELESIMRGTATK</sequence>
<dbReference type="InterPro" id="IPR000595">
    <property type="entry name" value="cNMP-bd_dom"/>
</dbReference>
<protein>
    <submittedName>
        <fullName evidence="4">Crp/Fnr family transcriptional regulator</fullName>
    </submittedName>
</protein>
<dbReference type="RefSeq" id="WP_125205808.1">
    <property type="nucleotide sequence ID" value="NZ_AP025739.1"/>
</dbReference>
<dbReference type="CDD" id="cd00038">
    <property type="entry name" value="CAP_ED"/>
    <property type="match status" value="1"/>
</dbReference>
<evidence type="ECO:0000256" key="1">
    <source>
        <dbReference type="ARBA" id="ARBA00023015"/>
    </source>
</evidence>
<keyword evidence="3" id="KW-0804">Transcription</keyword>
<gene>
    <name evidence="4" type="ORF">CCAX7_65390</name>
</gene>
<dbReference type="FunCoup" id="A0A402CR12">
    <property type="interactions" value="269"/>
</dbReference>
<dbReference type="SMART" id="SM00100">
    <property type="entry name" value="cNMP"/>
    <property type="match status" value="1"/>
</dbReference>
<dbReference type="InterPro" id="IPR036390">
    <property type="entry name" value="WH_DNA-bd_sf"/>
</dbReference>
<dbReference type="OrthoDB" id="9788438at2"/>
<organism evidence="4 5">
    <name type="scientific">Capsulimonas corticalis</name>
    <dbReference type="NCBI Taxonomy" id="2219043"/>
    <lineage>
        <taxon>Bacteria</taxon>
        <taxon>Bacillati</taxon>
        <taxon>Armatimonadota</taxon>
        <taxon>Armatimonadia</taxon>
        <taxon>Capsulimonadales</taxon>
        <taxon>Capsulimonadaceae</taxon>
        <taxon>Capsulimonas</taxon>
    </lineage>
</organism>
<dbReference type="SMART" id="SM00419">
    <property type="entry name" value="HTH_CRP"/>
    <property type="match status" value="1"/>
</dbReference>
<reference evidence="4 5" key="1">
    <citation type="journal article" date="2019" name="Int. J. Syst. Evol. Microbiol.">
        <title>Capsulimonas corticalis gen. nov., sp. nov., an aerobic capsulated bacterium, of a novel bacterial order, Capsulimonadales ord. nov., of the class Armatimonadia of the phylum Armatimonadetes.</title>
        <authorList>
            <person name="Li J."/>
            <person name="Kudo C."/>
            <person name="Tonouchi A."/>
        </authorList>
    </citation>
    <scope>NUCLEOTIDE SEQUENCE [LARGE SCALE GENOMIC DNA]</scope>
    <source>
        <strain evidence="4 5">AX-7</strain>
    </source>
</reference>
<name>A0A402CR12_9BACT</name>
<dbReference type="Pfam" id="PF00027">
    <property type="entry name" value="cNMP_binding"/>
    <property type="match status" value="1"/>
</dbReference>
<dbReference type="PANTHER" id="PTHR24567">
    <property type="entry name" value="CRP FAMILY TRANSCRIPTIONAL REGULATORY PROTEIN"/>
    <property type="match status" value="1"/>
</dbReference>